<evidence type="ECO:0000313" key="5">
    <source>
        <dbReference type="Proteomes" id="UP000007077"/>
    </source>
</evidence>
<dbReference type="InterPro" id="IPR015943">
    <property type="entry name" value="WD40/YVTN_repeat-like_dom_sf"/>
</dbReference>
<dbReference type="PATRIC" id="fig|225937.3.peg.2632"/>
<dbReference type="PANTHER" id="PTHR47199:SF2">
    <property type="entry name" value="PHOTOSYSTEM II STABILITY_ASSEMBLY FACTOR HCF136, CHLOROPLASTIC"/>
    <property type="match status" value="1"/>
</dbReference>
<dbReference type="AlphaFoldDB" id="E4PJK7"/>
<evidence type="ECO:0000256" key="2">
    <source>
        <dbReference type="ARBA" id="ARBA00023276"/>
    </source>
</evidence>
<evidence type="ECO:0000313" key="4">
    <source>
        <dbReference type="EMBL" id="ADP98371.1"/>
    </source>
</evidence>
<dbReference type="GO" id="GO:0009523">
    <property type="term" value="C:photosystem II"/>
    <property type="evidence" value="ECO:0007669"/>
    <property type="project" value="UniProtKB-KW"/>
</dbReference>
<dbReference type="HOGENOM" id="CLU_063224_0_0_6"/>
<gene>
    <name evidence="4" type="ordered locus">HP15_2607</name>
</gene>
<evidence type="ECO:0000256" key="1">
    <source>
        <dbReference type="ARBA" id="ARBA00022531"/>
    </source>
</evidence>
<dbReference type="KEGG" id="mad:HP15_2607"/>
<dbReference type="SUPFAM" id="SSF110296">
    <property type="entry name" value="Oligoxyloglucan reducing end-specific cellobiohydrolase"/>
    <property type="match status" value="1"/>
</dbReference>
<proteinExistence type="predicted"/>
<accession>E4PJK7</accession>
<name>E4PJK7_MARAH</name>
<keyword evidence="4" id="KW-0378">Hydrolase</keyword>
<dbReference type="GO" id="GO:0015979">
    <property type="term" value="P:photosynthesis"/>
    <property type="evidence" value="ECO:0007669"/>
    <property type="project" value="UniProtKB-KW"/>
</dbReference>
<dbReference type="STRING" id="225937.HP15_2607"/>
<dbReference type="EMBL" id="CP001978">
    <property type="protein sequence ID" value="ADP98371.1"/>
    <property type="molecule type" value="Genomic_DNA"/>
</dbReference>
<dbReference type="Pfam" id="PF14870">
    <property type="entry name" value="PSII_BNR"/>
    <property type="match status" value="1"/>
</dbReference>
<dbReference type="PANTHER" id="PTHR47199">
    <property type="entry name" value="PHOTOSYSTEM II STABILITY/ASSEMBLY FACTOR HCF136, CHLOROPLASTIC"/>
    <property type="match status" value="1"/>
</dbReference>
<protein>
    <submittedName>
        <fullName evidence="4">BNR repeat glycosyl hydrolase-like protein</fullName>
    </submittedName>
</protein>
<dbReference type="InterPro" id="IPR028203">
    <property type="entry name" value="PSII_CF48-like_dom"/>
</dbReference>
<dbReference type="GO" id="GO:0016787">
    <property type="term" value="F:hydrolase activity"/>
    <property type="evidence" value="ECO:0007669"/>
    <property type="project" value="UniProtKB-KW"/>
</dbReference>
<reference evidence="5" key="2">
    <citation type="submission" date="2010-02" db="EMBL/GenBank/DDBJ databases">
        <title>Complete genome sequence of Marinobacter adhaerens type strain (HP15).</title>
        <authorList>
            <person name="Gaerdes A.A.M."/>
            <person name="Kaeppel E."/>
            <person name="Shezad A."/>
            <person name="Seebah S."/>
            <person name="Teeling H."/>
            <person name="Yarza P."/>
            <person name="Gloeckner F.O."/>
            <person name="Ullrich M.S."/>
        </authorList>
    </citation>
    <scope>NUCLEOTIDE SEQUENCE [LARGE SCALE GENOMIC DNA]</scope>
    <source>
        <strain evidence="5">DSM 23420 / HP15</strain>
    </source>
</reference>
<keyword evidence="2" id="KW-0604">Photosystem II</keyword>
<organism evidence="4 5">
    <name type="scientific">Marinobacter adhaerens (strain DSM 23420 / HP15)</name>
    <dbReference type="NCBI Taxonomy" id="225937"/>
    <lineage>
        <taxon>Bacteria</taxon>
        <taxon>Pseudomonadati</taxon>
        <taxon>Pseudomonadota</taxon>
        <taxon>Gammaproteobacteria</taxon>
        <taxon>Pseudomonadales</taxon>
        <taxon>Marinobacteraceae</taxon>
        <taxon>Marinobacter</taxon>
    </lineage>
</organism>
<evidence type="ECO:0000259" key="3">
    <source>
        <dbReference type="Pfam" id="PF14870"/>
    </source>
</evidence>
<feature type="domain" description="Photosynthesis system II assembly factor Ycf48/Hcf136-like" evidence="3">
    <location>
        <begin position="152"/>
        <end position="279"/>
    </location>
</feature>
<reference evidence="4 5" key="1">
    <citation type="journal article" date="2010" name="Stand. Genomic Sci.">
        <title>Complete genome sequence of Marinobacter adhaerens type strain (HP15), a diatom-interacting marine microorganism.</title>
        <authorList>
            <person name="Gardes A."/>
            <person name="Kaeppel E."/>
            <person name="Shehzad A."/>
            <person name="Seebah S."/>
            <person name="Teeling H."/>
            <person name="Yarza P."/>
            <person name="Glockner F.O."/>
            <person name="Grossart H.P."/>
            <person name="Ullrich M.S."/>
        </authorList>
    </citation>
    <scope>NUCLEOTIDE SEQUENCE [LARGE SCALE GENOMIC DNA]</scope>
    <source>
        <strain evidence="5">DSM 23420 / HP15</strain>
    </source>
</reference>
<sequence>MLGITAQLAPWAIVGGLAYAAAFIKPGVEPLPLPQPLNEPRDLFYDVSASEAGRYWFAGNNGLVLEAGETLEDWHRHVMPENVNLQGIAADDNGTVLAVGNAGWTFRHHGDGEWEPLQLPVSDIAGKLIEVAWLDGHFWAIGEMGAVFRSDAQANQWQNLSIEGDVALNDIARTEAGELWITAEFGTLYHSRDNGQSWQGEELGYESLRSVAFHGNDGVIVGNGGVIFRSVDGGQTWEKTPSPTTEHLYDVIHDSQRWLATGNGGVLLSSEDGTRWQALQPGNFANGYHARLEPVKNGVLIAGQTIGLLSDDSWQTWPDAMAGGI</sequence>
<dbReference type="Proteomes" id="UP000007077">
    <property type="component" value="Chromosome"/>
</dbReference>
<keyword evidence="1" id="KW-0602">Photosynthesis</keyword>
<dbReference type="eggNOG" id="COG4447">
    <property type="taxonomic scope" value="Bacteria"/>
</dbReference>
<dbReference type="Gene3D" id="2.130.10.10">
    <property type="entry name" value="YVTN repeat-like/Quinoprotein amine dehydrogenase"/>
    <property type="match status" value="1"/>
</dbReference>